<dbReference type="InterPro" id="IPR029045">
    <property type="entry name" value="ClpP/crotonase-like_dom_sf"/>
</dbReference>
<accession>A0A0U2USN7</accession>
<dbReference type="AlphaFoldDB" id="A0A0U2USN7"/>
<dbReference type="Pfam" id="PF00378">
    <property type="entry name" value="ECH_1"/>
    <property type="match status" value="1"/>
</dbReference>
<proteinExistence type="predicted"/>
<reference evidence="2" key="1">
    <citation type="submission" date="2015-12" db="EMBL/GenBank/DDBJ databases">
        <title>Complete genome sequences of two moderately thermophilic Paenibacillus species.</title>
        <authorList>
            <person name="Butler R.III."/>
            <person name="Wang J."/>
            <person name="Stark B.C."/>
            <person name="Pombert J.-F."/>
        </authorList>
    </citation>
    <scope>NUCLEOTIDE SEQUENCE [LARGE SCALE GENOMIC DNA]</scope>
    <source>
        <strain evidence="2">32O-Y</strain>
    </source>
</reference>
<evidence type="ECO:0000313" key="1">
    <source>
        <dbReference type="EMBL" id="ALS24993.1"/>
    </source>
</evidence>
<name>A0A0U2USN7_9BACL</name>
<gene>
    <name evidence="1" type="ORF">IJ22_47310</name>
</gene>
<dbReference type="OrthoDB" id="254175at2"/>
<reference evidence="1 2" key="2">
    <citation type="journal article" date="2016" name="Genome Announc.">
        <title>Complete Genome Sequences of Two Interactive Moderate Thermophiles, Paenibacillus napthalenovorans 32O-Y and Paenibacillus sp. 32O-W.</title>
        <authorList>
            <person name="Butler R.R.III."/>
            <person name="Wang J."/>
            <person name="Stark B.C."/>
            <person name="Pombert J.F."/>
        </authorList>
    </citation>
    <scope>NUCLEOTIDE SEQUENCE [LARGE SCALE GENOMIC DNA]</scope>
    <source>
        <strain evidence="1 2">32O-Y</strain>
    </source>
</reference>
<dbReference type="Proteomes" id="UP000061660">
    <property type="component" value="Chromosome"/>
</dbReference>
<dbReference type="GO" id="GO:0006635">
    <property type="term" value="P:fatty acid beta-oxidation"/>
    <property type="evidence" value="ECO:0007669"/>
    <property type="project" value="TreeGrafter"/>
</dbReference>
<keyword evidence="2" id="KW-1185">Reference proteome</keyword>
<dbReference type="EMBL" id="CP013652">
    <property type="protein sequence ID" value="ALS24993.1"/>
    <property type="molecule type" value="Genomic_DNA"/>
</dbReference>
<dbReference type="PANTHER" id="PTHR11941:SF54">
    <property type="entry name" value="ENOYL-COA HYDRATASE, MITOCHONDRIAL"/>
    <property type="match status" value="1"/>
</dbReference>
<sequence length="251" mass="26658">MSSKVLYEKRKDGVAFVTLNRPDSLNALDVEAKLRLGEIWDEAAADPEVRVILLSGAGLRAFCAGSDIKEMSKTGKTISTEDLQRALPGFVTPLKKPVIAALQGFCIGMGLTLACHCDIRIASDHAVLGFPEVKHGMLSGISAVRLPFIIPAGYAMELLLTGETISAADALRYGLVNRITAGNVLQEAEKVAVKIAAMPTPGIQATTHLARLAINEAVKAHIAEIDAARLGIEASAGFADRARAFAERRSN</sequence>
<dbReference type="RefSeq" id="WP_062410461.1">
    <property type="nucleotide sequence ID" value="NZ_CP013652.1"/>
</dbReference>
<protein>
    <submittedName>
        <fullName evidence="1">Enoyl-CoA hydratase</fullName>
    </submittedName>
</protein>
<dbReference type="PATRIC" id="fig|162209.4.peg.4980"/>
<dbReference type="Gene3D" id="3.90.226.10">
    <property type="entry name" value="2-enoyl-CoA Hydratase, Chain A, domain 1"/>
    <property type="match status" value="1"/>
</dbReference>
<evidence type="ECO:0000313" key="2">
    <source>
        <dbReference type="Proteomes" id="UP000061660"/>
    </source>
</evidence>
<dbReference type="InterPro" id="IPR001753">
    <property type="entry name" value="Enoyl-CoA_hydra/iso"/>
</dbReference>
<dbReference type="PANTHER" id="PTHR11941">
    <property type="entry name" value="ENOYL-COA HYDRATASE-RELATED"/>
    <property type="match status" value="1"/>
</dbReference>
<dbReference type="STRING" id="162209.IJ22_47310"/>
<dbReference type="CDD" id="cd06558">
    <property type="entry name" value="crotonase-like"/>
    <property type="match status" value="1"/>
</dbReference>
<organism evidence="1 2">
    <name type="scientific">Paenibacillus naphthalenovorans</name>
    <dbReference type="NCBI Taxonomy" id="162209"/>
    <lineage>
        <taxon>Bacteria</taxon>
        <taxon>Bacillati</taxon>
        <taxon>Bacillota</taxon>
        <taxon>Bacilli</taxon>
        <taxon>Bacillales</taxon>
        <taxon>Paenibacillaceae</taxon>
        <taxon>Paenibacillus</taxon>
    </lineage>
</organism>
<dbReference type="GO" id="GO:0003824">
    <property type="term" value="F:catalytic activity"/>
    <property type="evidence" value="ECO:0007669"/>
    <property type="project" value="UniProtKB-ARBA"/>
</dbReference>
<dbReference type="KEGG" id="pnp:IJ22_47310"/>
<dbReference type="SUPFAM" id="SSF52096">
    <property type="entry name" value="ClpP/crotonase"/>
    <property type="match status" value="1"/>
</dbReference>